<reference evidence="1 2" key="1">
    <citation type="submission" date="2014-03" db="EMBL/GenBank/DDBJ databases">
        <title>Genomics of Bifidobacteria.</title>
        <authorList>
            <person name="Ventura M."/>
            <person name="Milani C."/>
            <person name="Lugli G.A."/>
        </authorList>
    </citation>
    <scope>NUCLEOTIDE SEQUENCE [LARGE SCALE GENOMIC DNA]</scope>
    <source>
        <strain evidence="1 2">DSM 23968</strain>
    </source>
</reference>
<dbReference type="GO" id="GO:0016740">
    <property type="term" value="F:transferase activity"/>
    <property type="evidence" value="ECO:0007669"/>
    <property type="project" value="UniProtKB-KW"/>
</dbReference>
<comment type="caution">
    <text evidence="1">The sequence shown here is derived from an EMBL/GenBank/DDBJ whole genome shotgun (WGS) entry which is preliminary data.</text>
</comment>
<dbReference type="AlphaFoldDB" id="A0A087DKU8"/>
<sequence>MGQTVPGRVAGTVRCSPVPHRLNSEDFYFNAIAFHLANRVHVEGKALYQYRMRPGSITNGTFSQHSFDRITIGEMIVKQLRALGCANTAGMAYYRMQKHYDVLFSLVRSHRPKAQIGEYAARLRKTADPVYRDTKVTFARKARIFCFSHWPRAYYALNRRVR</sequence>
<proteinExistence type="predicted"/>
<evidence type="ECO:0000313" key="2">
    <source>
        <dbReference type="Proteomes" id="UP000029004"/>
    </source>
</evidence>
<protein>
    <submittedName>
        <fullName evidence="1">Glycosyltransferase family 2</fullName>
    </submittedName>
</protein>
<keyword evidence="1" id="KW-0808">Transferase</keyword>
<dbReference type="EMBL" id="JGZP01000015">
    <property type="protein sequence ID" value="KFI96148.1"/>
    <property type="molecule type" value="Genomic_DNA"/>
</dbReference>
<organism evidence="1 2">
    <name type="scientific">Bifidobacterium stellenboschense</name>
    <dbReference type="NCBI Taxonomy" id="762211"/>
    <lineage>
        <taxon>Bacteria</taxon>
        <taxon>Bacillati</taxon>
        <taxon>Actinomycetota</taxon>
        <taxon>Actinomycetes</taxon>
        <taxon>Bifidobacteriales</taxon>
        <taxon>Bifidobacteriaceae</taxon>
        <taxon>Bifidobacterium</taxon>
    </lineage>
</organism>
<dbReference type="Proteomes" id="UP000029004">
    <property type="component" value="Unassembled WGS sequence"/>
</dbReference>
<dbReference type="STRING" id="762211.BSTEL_1182"/>
<name>A0A087DKU8_9BIFI</name>
<gene>
    <name evidence="1" type="ORF">BSTEL_1182</name>
</gene>
<accession>A0A087DKU8</accession>
<keyword evidence="2" id="KW-1185">Reference proteome</keyword>
<evidence type="ECO:0000313" key="1">
    <source>
        <dbReference type="EMBL" id="KFI96148.1"/>
    </source>
</evidence>